<evidence type="ECO:0000256" key="2">
    <source>
        <dbReference type="ARBA" id="ARBA00022692"/>
    </source>
</evidence>
<protein>
    <submittedName>
        <fullName evidence="6">Uncharacterized protein</fullName>
    </submittedName>
</protein>
<proteinExistence type="inferred from homology"/>
<reference evidence="7" key="1">
    <citation type="journal article" date="2020" name="Nat. Commun.">
        <title>Genome sequence of the cluster root forming white lupin.</title>
        <authorList>
            <person name="Hufnagel B."/>
            <person name="Marques A."/>
            <person name="Soriano A."/>
            <person name="Marques L."/>
            <person name="Divol F."/>
            <person name="Doumas P."/>
            <person name="Sallet E."/>
            <person name="Mancinotti D."/>
            <person name="Carrere S."/>
            <person name="Marande W."/>
            <person name="Arribat S."/>
            <person name="Keller J."/>
            <person name="Huneau C."/>
            <person name="Blein T."/>
            <person name="Aime D."/>
            <person name="Laguerre M."/>
            <person name="Taylor J."/>
            <person name="Schubert V."/>
            <person name="Nelson M."/>
            <person name="Geu-Flores F."/>
            <person name="Crespi M."/>
            <person name="Gallardo-Guerrero K."/>
            <person name="Delaux P.-M."/>
            <person name="Salse J."/>
            <person name="Berges H."/>
            <person name="Guyot R."/>
            <person name="Gouzy J."/>
            <person name="Peret B."/>
        </authorList>
    </citation>
    <scope>NUCLEOTIDE SEQUENCE [LARGE SCALE GENOMIC DNA]</scope>
    <source>
        <strain evidence="7">cv. Amiga</strain>
    </source>
</reference>
<sequence>MMSSNPCNNSSTSVNGFYNFLTQGLNELHQSFISNNFMSIQFLSKVLSSLQSFHSQLTILVHKLRLPVGGKWLDEYMDDSSRLWDACHVLKSAISGLENYYSAASNISSSFHGYHHFTPHLSHQVMRAMNVCEREIVGMEEENKRLMETRIEALSHCMNQNISMESKLNGFSGFRGVLYAMRSVSSLLLMILLSGIAYSCFHQERNVVFGSGFIVSMTMLKQKVAEEIDQIDGQPGILLYEFQQARIAMEDLKIKFNRIASYDDEAEGEIQEKVDNLKSCFELLRCGVESIAGQVDDFFDEIVEGRKKLLDMCSHR</sequence>
<gene>
    <name evidence="6" type="ORF">Lalb_Chr20g0123561</name>
</gene>
<evidence type="ECO:0000313" key="6">
    <source>
        <dbReference type="EMBL" id="KAE9591897.1"/>
    </source>
</evidence>
<organism evidence="6 7">
    <name type="scientific">Lupinus albus</name>
    <name type="common">White lupine</name>
    <name type="synonym">Lupinus termis</name>
    <dbReference type="NCBI Taxonomy" id="3870"/>
    <lineage>
        <taxon>Eukaryota</taxon>
        <taxon>Viridiplantae</taxon>
        <taxon>Streptophyta</taxon>
        <taxon>Embryophyta</taxon>
        <taxon>Tracheophyta</taxon>
        <taxon>Spermatophyta</taxon>
        <taxon>Magnoliopsida</taxon>
        <taxon>eudicotyledons</taxon>
        <taxon>Gunneridae</taxon>
        <taxon>Pentapetalae</taxon>
        <taxon>rosids</taxon>
        <taxon>fabids</taxon>
        <taxon>Fabales</taxon>
        <taxon>Fabaceae</taxon>
        <taxon>Papilionoideae</taxon>
        <taxon>50 kb inversion clade</taxon>
        <taxon>genistoids sensu lato</taxon>
        <taxon>core genistoids</taxon>
        <taxon>Genisteae</taxon>
        <taxon>Lupinus</taxon>
    </lineage>
</organism>
<dbReference type="GO" id="GO:0016020">
    <property type="term" value="C:membrane"/>
    <property type="evidence" value="ECO:0007669"/>
    <property type="project" value="UniProtKB-SubCell"/>
</dbReference>
<comment type="similarity">
    <text evidence="5">Belongs to the ROH1 family.</text>
</comment>
<keyword evidence="4" id="KW-0472">Membrane</keyword>
<comment type="subcellular location">
    <subcellularLocation>
        <location evidence="1">Membrane</location>
        <topology evidence="1">Single-pass membrane protein</topology>
    </subcellularLocation>
</comment>
<name>A0A6A4NZT6_LUPAL</name>
<evidence type="ECO:0000256" key="3">
    <source>
        <dbReference type="ARBA" id="ARBA00022989"/>
    </source>
</evidence>
<dbReference type="InterPro" id="IPR008511">
    <property type="entry name" value="ROH1-like"/>
</dbReference>
<evidence type="ECO:0000256" key="5">
    <source>
        <dbReference type="ARBA" id="ARBA00035114"/>
    </source>
</evidence>
<evidence type="ECO:0000313" key="7">
    <source>
        <dbReference type="Proteomes" id="UP000447434"/>
    </source>
</evidence>
<dbReference type="Proteomes" id="UP000447434">
    <property type="component" value="Chromosome 20"/>
</dbReference>
<dbReference type="PANTHER" id="PTHR31509">
    <property type="entry name" value="BPS1-LIKE PROTEIN"/>
    <property type="match status" value="1"/>
</dbReference>
<dbReference type="Pfam" id="PF05633">
    <property type="entry name" value="ROH1-like"/>
    <property type="match status" value="1"/>
</dbReference>
<comment type="caution">
    <text evidence="6">The sequence shown here is derived from an EMBL/GenBank/DDBJ whole genome shotgun (WGS) entry which is preliminary data.</text>
</comment>
<keyword evidence="3" id="KW-1133">Transmembrane helix</keyword>
<evidence type="ECO:0000256" key="4">
    <source>
        <dbReference type="ARBA" id="ARBA00023136"/>
    </source>
</evidence>
<keyword evidence="7" id="KW-1185">Reference proteome</keyword>
<dbReference type="EMBL" id="WOCE01000020">
    <property type="protein sequence ID" value="KAE9591897.1"/>
    <property type="molecule type" value="Genomic_DNA"/>
</dbReference>
<dbReference type="OrthoDB" id="691840at2759"/>
<accession>A0A6A4NZT6</accession>
<evidence type="ECO:0000256" key="1">
    <source>
        <dbReference type="ARBA" id="ARBA00004167"/>
    </source>
</evidence>
<dbReference type="AlphaFoldDB" id="A0A6A4NZT6"/>
<keyword evidence="2" id="KW-0812">Transmembrane</keyword>